<dbReference type="OrthoDB" id="106838at2"/>
<feature type="transmembrane region" description="Helical" evidence="8">
    <location>
        <begin position="19"/>
        <end position="37"/>
    </location>
</feature>
<feature type="transmembrane region" description="Helical" evidence="8">
    <location>
        <begin position="74"/>
        <end position="96"/>
    </location>
</feature>
<proteinExistence type="inferred from homology"/>
<comment type="caution">
    <text evidence="9">The sequence shown here is derived from an EMBL/GenBank/DDBJ whole genome shotgun (WGS) entry which is preliminary data.</text>
</comment>
<dbReference type="PANTHER" id="PTHR21716">
    <property type="entry name" value="TRANSMEMBRANE PROTEIN"/>
    <property type="match status" value="1"/>
</dbReference>
<feature type="transmembrane region" description="Helical" evidence="8">
    <location>
        <begin position="157"/>
        <end position="184"/>
    </location>
</feature>
<evidence type="ECO:0000256" key="3">
    <source>
        <dbReference type="ARBA" id="ARBA00022448"/>
    </source>
</evidence>
<feature type="transmembrane region" description="Helical" evidence="8">
    <location>
        <begin position="248"/>
        <end position="268"/>
    </location>
</feature>
<keyword evidence="3" id="KW-0813">Transport</keyword>
<accession>A0A5M8FVE8</accession>
<evidence type="ECO:0000256" key="1">
    <source>
        <dbReference type="ARBA" id="ARBA00004651"/>
    </source>
</evidence>
<dbReference type="RefSeq" id="WP_150089352.1">
    <property type="nucleotide sequence ID" value="NZ_VWXX01000001.1"/>
</dbReference>
<evidence type="ECO:0000256" key="2">
    <source>
        <dbReference type="ARBA" id="ARBA00009773"/>
    </source>
</evidence>
<comment type="similarity">
    <text evidence="2">Belongs to the autoinducer-2 exporter (AI-2E) (TC 2.A.86) family.</text>
</comment>
<keyword evidence="10" id="KW-1185">Reference proteome</keyword>
<dbReference type="PANTHER" id="PTHR21716:SF67">
    <property type="entry name" value="TRANSPORT PROTEIN YDIK-RELATED"/>
    <property type="match status" value="1"/>
</dbReference>
<dbReference type="Pfam" id="PF01594">
    <property type="entry name" value="AI-2E_transport"/>
    <property type="match status" value="1"/>
</dbReference>
<evidence type="ECO:0000313" key="9">
    <source>
        <dbReference type="EMBL" id="KAA6187776.1"/>
    </source>
</evidence>
<dbReference type="InterPro" id="IPR002549">
    <property type="entry name" value="AI-2E-like"/>
</dbReference>
<dbReference type="GO" id="GO:0005886">
    <property type="term" value="C:plasma membrane"/>
    <property type="evidence" value="ECO:0007669"/>
    <property type="project" value="UniProtKB-SubCell"/>
</dbReference>
<gene>
    <name evidence="9" type="ORF">F2Q65_00600</name>
</gene>
<evidence type="ECO:0000256" key="8">
    <source>
        <dbReference type="SAM" id="Phobius"/>
    </source>
</evidence>
<evidence type="ECO:0000256" key="6">
    <source>
        <dbReference type="ARBA" id="ARBA00022989"/>
    </source>
</evidence>
<feature type="transmembrane region" description="Helical" evidence="8">
    <location>
        <begin position="43"/>
        <end position="62"/>
    </location>
</feature>
<keyword evidence="4" id="KW-1003">Cell membrane</keyword>
<dbReference type="EMBL" id="VWXX01000001">
    <property type="protein sequence ID" value="KAA6187776.1"/>
    <property type="molecule type" value="Genomic_DNA"/>
</dbReference>
<protein>
    <submittedName>
        <fullName evidence="9">AI-2E family transporter</fullName>
    </submittedName>
</protein>
<evidence type="ECO:0000256" key="4">
    <source>
        <dbReference type="ARBA" id="ARBA00022475"/>
    </source>
</evidence>
<dbReference type="AlphaFoldDB" id="A0A5M8FVE8"/>
<feature type="transmembrane region" description="Helical" evidence="8">
    <location>
        <begin position="275"/>
        <end position="296"/>
    </location>
</feature>
<evidence type="ECO:0000256" key="7">
    <source>
        <dbReference type="ARBA" id="ARBA00023136"/>
    </source>
</evidence>
<keyword evidence="5 8" id="KW-0812">Transmembrane</keyword>
<feature type="transmembrane region" description="Helical" evidence="8">
    <location>
        <begin position="223"/>
        <end position="242"/>
    </location>
</feature>
<keyword evidence="6 8" id="KW-1133">Transmembrane helix</keyword>
<name>A0A5M8FVE8_9GAMM</name>
<keyword evidence="7 8" id="KW-0472">Membrane</keyword>
<comment type="subcellular location">
    <subcellularLocation>
        <location evidence="1">Cell membrane</location>
        <topology evidence="1">Multi-pass membrane protein</topology>
    </subcellularLocation>
</comment>
<dbReference type="Proteomes" id="UP000322981">
    <property type="component" value="Unassembled WGS sequence"/>
</dbReference>
<evidence type="ECO:0000256" key="5">
    <source>
        <dbReference type="ARBA" id="ARBA00022692"/>
    </source>
</evidence>
<sequence>MTDPTETSRDAQVERVLELAIRLGLVAVMLALSYWIVQPFLIPIAWAIIIAVAAWPGYQRLLNLFRGRRTPASVVFVLIALIILILPVALLSGTLVDGVHGLARTLSAGQVELPEVLDLKDLPLVGPEIHAFYIDASEDLEASLRTIEPQLRTVGTWLLGLATHAGIGLLHFVIAILIAAVLLAKSDAGARVTRAIARRVVGERGDALAKLAESVVRSVSRGVIGVALIQSILAGLGMLVAGVPAAGLWALLALLLAVVQVGAFWVLLPVAIYLFYSASLTTAVLFAAWAIFVGSIDNVLKPLLLGRGVSVPMMVIFIGAIGGFLGAGIIGLFVGAVVLSLSYELFLVWLREGADGQGDGQEDGQGADG</sequence>
<evidence type="ECO:0000313" key="10">
    <source>
        <dbReference type="Proteomes" id="UP000322981"/>
    </source>
</evidence>
<feature type="transmembrane region" description="Helical" evidence="8">
    <location>
        <begin position="316"/>
        <end position="341"/>
    </location>
</feature>
<organism evidence="9 10">
    <name type="scientific">Thiohalocapsa marina</name>
    <dbReference type="NCBI Taxonomy" id="424902"/>
    <lineage>
        <taxon>Bacteria</taxon>
        <taxon>Pseudomonadati</taxon>
        <taxon>Pseudomonadota</taxon>
        <taxon>Gammaproteobacteria</taxon>
        <taxon>Chromatiales</taxon>
        <taxon>Chromatiaceae</taxon>
        <taxon>Thiohalocapsa</taxon>
    </lineage>
</organism>
<reference evidence="9 10" key="1">
    <citation type="submission" date="2019-09" db="EMBL/GenBank/DDBJ databases">
        <title>Whole-genome sequence of the purple sulfur bacterium Thiohalocapsa marina DSM 19078.</title>
        <authorList>
            <person name="Kyndt J.A."/>
            <person name="Meyer T.E."/>
        </authorList>
    </citation>
    <scope>NUCLEOTIDE SEQUENCE [LARGE SCALE GENOMIC DNA]</scope>
    <source>
        <strain evidence="9 10">DSM 19078</strain>
    </source>
</reference>